<keyword evidence="2" id="KW-1185">Reference proteome</keyword>
<accession>A0ABR0M1D4</accession>
<reference evidence="1 2" key="1">
    <citation type="submission" date="2023-08" db="EMBL/GenBank/DDBJ databases">
        <title>Black Yeasts Isolated from many extreme environments.</title>
        <authorList>
            <person name="Coleine C."/>
            <person name="Stajich J.E."/>
            <person name="Selbmann L."/>
        </authorList>
    </citation>
    <scope>NUCLEOTIDE SEQUENCE [LARGE SCALE GENOMIC DNA]</scope>
    <source>
        <strain evidence="1 2">CCFEE 536</strain>
    </source>
</reference>
<dbReference type="EMBL" id="JAVRRA010003641">
    <property type="protein sequence ID" value="KAK5276204.1"/>
    <property type="molecule type" value="Genomic_DNA"/>
</dbReference>
<name>A0ABR0M1D4_9PEZI</name>
<organism evidence="1 2">
    <name type="scientific">Cryomyces antarcticus</name>
    <dbReference type="NCBI Taxonomy" id="329879"/>
    <lineage>
        <taxon>Eukaryota</taxon>
        <taxon>Fungi</taxon>
        <taxon>Dikarya</taxon>
        <taxon>Ascomycota</taxon>
        <taxon>Pezizomycotina</taxon>
        <taxon>Dothideomycetes</taxon>
        <taxon>Dothideomycetes incertae sedis</taxon>
        <taxon>Cryomyces</taxon>
    </lineage>
</organism>
<dbReference type="Pfam" id="PF20206">
    <property type="entry name" value="Tra1_ring"/>
    <property type="match status" value="1"/>
</dbReference>
<evidence type="ECO:0000313" key="2">
    <source>
        <dbReference type="Proteomes" id="UP001357485"/>
    </source>
</evidence>
<gene>
    <name evidence="1" type="primary">TRA1_9</name>
    <name evidence="1" type="ORF">LTR16_011579</name>
</gene>
<comment type="caution">
    <text evidence="1">The sequence shown here is derived from an EMBL/GenBank/DDBJ whole genome shotgun (WGS) entry which is preliminary data.</text>
</comment>
<proteinExistence type="predicted"/>
<feature type="non-terminal residue" evidence="1">
    <location>
        <position position="115"/>
    </location>
</feature>
<dbReference type="Proteomes" id="UP001357485">
    <property type="component" value="Unassembled WGS sequence"/>
</dbReference>
<dbReference type="InterPro" id="IPR046805">
    <property type="entry name" value="Tra1_ring"/>
</dbReference>
<protein>
    <submittedName>
        <fullName evidence="1">Transcription-associated protein 1</fullName>
    </submittedName>
</protein>
<evidence type="ECO:0000313" key="1">
    <source>
        <dbReference type="EMBL" id="KAK5276204.1"/>
    </source>
</evidence>
<sequence length="115" mass="13264">MRNWDSLFGSSKGTELMDKSMTEVINNRLWKPQSVGDISDEPGQSGVDHSRMELLQMTTMLVKYHHNLIQETRKDIIKFGWNFIKLEDVINKLAAYVLIAYFIAQYDTPAKIAVQ</sequence>